<evidence type="ECO:0000259" key="11">
    <source>
        <dbReference type="PROSITE" id="PS51371"/>
    </source>
</evidence>
<dbReference type="SUPFAM" id="SSF56176">
    <property type="entry name" value="FAD-binding/transporter-associated domain-like"/>
    <property type="match status" value="1"/>
</dbReference>
<keyword evidence="14" id="KW-1185">Reference proteome</keyword>
<accession>M2Y203</accession>
<dbReference type="GO" id="GO:0016020">
    <property type="term" value="C:membrane"/>
    <property type="evidence" value="ECO:0007669"/>
    <property type="project" value="UniProtKB-SubCell"/>
</dbReference>
<comment type="subcellular location">
    <subcellularLocation>
        <location evidence="1">Membrane</location>
        <topology evidence="1">Multi-pass membrane protein</topology>
    </subcellularLocation>
</comment>
<dbReference type="OrthoDB" id="5353557at2759"/>
<dbReference type="InterPro" id="IPR036318">
    <property type="entry name" value="FAD-bd_PCMH-like_sf"/>
</dbReference>
<keyword evidence="2 8" id="KW-0812">Transmembrane</keyword>
<evidence type="ECO:0000256" key="4">
    <source>
        <dbReference type="ARBA" id="ARBA00022989"/>
    </source>
</evidence>
<protein>
    <submittedName>
        <fullName evidence="13">Hemolysin-related protein</fullName>
    </submittedName>
</protein>
<dbReference type="SMART" id="SM00116">
    <property type="entry name" value="CBS"/>
    <property type="match status" value="2"/>
</dbReference>
<keyword evidence="5 7" id="KW-0129">CBS domain</keyword>
<dbReference type="SUPFAM" id="SSF54631">
    <property type="entry name" value="CBS-domain pair"/>
    <property type="match status" value="1"/>
</dbReference>
<sequence>MTHLYSVAAIYGFQPVSFYKSFFFPCFSKLSTERFCDSPAWTVAWSLGNKHPLGRLTRRYLWWNTSWPRGCIYFRTTSFYTLLNLKFCIVTALCKMCQLPRATIYSRKESCVLTKIVVYFRQRFKYQILTTHFRAFSNLFCVLCLPIQSLTGPQLAFIDPSSFSSRWKIMSILSILLFLLGSLLAAAETAATTLWPWKLKELAESSGYNSPFQILEKDITRFLTTILVASTTVMVFVTAFTTEAATKLFGDMAFGYTSALMTVFFLFFGEILPKSLAVSNPVLVLRATLPIVSFLSLMLYPVGKLFAVFAKTILRVFRITVEDTTAVSEEELRLIAAGAGRSGSIERYEQDMIEGVLDLEETKVCEIMCPRVEMVSISAEASLKDLLRLEKDHHYSRTPVYEDSIDKITGIVYFKSLLQFLNEPEQLETVIVRELMEPVFFVPESMPVWNVLEQMKKKRQHMAIVVDEYGGTAGLVTLEDIVEEIVGEIYDEDDVDENTEYICQVSEGVYSIKGNTNMEHLCKVLEGLSLSHDPELDQFETISGVICHMIGRIPDVGETLHLGNYLFTIMQTDDRRILLLRVEKQVHSPLPSETSSSLVNGNYSASELEQ</sequence>
<name>M2Y203_GALSU</name>
<dbReference type="PROSITE" id="PS51846">
    <property type="entry name" value="CNNM"/>
    <property type="match status" value="1"/>
</dbReference>
<dbReference type="RefSeq" id="XP_005706513.1">
    <property type="nucleotide sequence ID" value="XM_005706456.1"/>
</dbReference>
<dbReference type="PANTHER" id="PTHR22777:SF17">
    <property type="entry name" value="UPF0053 PROTEIN SLL0260"/>
    <property type="match status" value="1"/>
</dbReference>
<feature type="domain" description="CBS" evidence="11">
    <location>
        <begin position="368"/>
        <end position="427"/>
    </location>
</feature>
<dbReference type="InterPro" id="IPR005170">
    <property type="entry name" value="Transptr-assoc_dom"/>
</dbReference>
<feature type="domain" description="CNNM transmembrane" evidence="12">
    <location>
        <begin position="163"/>
        <end position="352"/>
    </location>
</feature>
<feature type="transmembrane region" description="Helical" evidence="10">
    <location>
        <begin position="222"/>
        <end position="241"/>
    </location>
</feature>
<keyword evidence="3" id="KW-0677">Repeat</keyword>
<organism evidence="13 14">
    <name type="scientific">Galdieria sulphuraria</name>
    <name type="common">Red alga</name>
    <dbReference type="NCBI Taxonomy" id="130081"/>
    <lineage>
        <taxon>Eukaryota</taxon>
        <taxon>Rhodophyta</taxon>
        <taxon>Bangiophyceae</taxon>
        <taxon>Galdieriales</taxon>
        <taxon>Galdieriaceae</taxon>
        <taxon>Galdieria</taxon>
    </lineage>
</organism>
<evidence type="ECO:0000259" key="12">
    <source>
        <dbReference type="PROSITE" id="PS51846"/>
    </source>
</evidence>
<keyword evidence="4 8" id="KW-1133">Transmembrane helix</keyword>
<dbReference type="InterPro" id="IPR046342">
    <property type="entry name" value="CBS_dom_sf"/>
</dbReference>
<dbReference type="Gramene" id="EME29993">
    <property type="protein sequence ID" value="EME29993"/>
    <property type="gene ID" value="Gasu_25820"/>
</dbReference>
<dbReference type="AlphaFoldDB" id="M2Y203"/>
<dbReference type="GeneID" id="17088754"/>
<dbReference type="Gene3D" id="3.10.580.10">
    <property type="entry name" value="CBS-domain"/>
    <property type="match status" value="1"/>
</dbReference>
<feature type="transmembrane region" description="Helical" evidence="10">
    <location>
        <begin position="169"/>
        <end position="191"/>
    </location>
</feature>
<dbReference type="GO" id="GO:0050660">
    <property type="term" value="F:flavin adenine dinucleotide binding"/>
    <property type="evidence" value="ECO:0007669"/>
    <property type="project" value="InterPro"/>
</dbReference>
<feature type="domain" description="CBS" evidence="11">
    <location>
        <begin position="435"/>
        <end position="492"/>
    </location>
</feature>
<feature type="region of interest" description="Disordered" evidence="9">
    <location>
        <begin position="590"/>
        <end position="610"/>
    </location>
</feature>
<dbReference type="Pfam" id="PF03471">
    <property type="entry name" value="CorC_HlyC"/>
    <property type="match status" value="1"/>
</dbReference>
<gene>
    <name evidence="13" type="ORF">Gasu_25820</name>
</gene>
<feature type="transmembrane region" description="Helical" evidence="10">
    <location>
        <begin position="283"/>
        <end position="303"/>
    </location>
</feature>
<dbReference type="InterPro" id="IPR044751">
    <property type="entry name" value="Ion_transp-like_CBS"/>
</dbReference>
<proteinExistence type="predicted"/>
<feature type="compositionally biased region" description="Polar residues" evidence="9">
    <location>
        <begin position="591"/>
        <end position="610"/>
    </location>
</feature>
<evidence type="ECO:0000313" key="14">
    <source>
        <dbReference type="Proteomes" id="UP000030680"/>
    </source>
</evidence>
<evidence type="ECO:0000256" key="3">
    <source>
        <dbReference type="ARBA" id="ARBA00022737"/>
    </source>
</evidence>
<evidence type="ECO:0000256" key="1">
    <source>
        <dbReference type="ARBA" id="ARBA00004141"/>
    </source>
</evidence>
<evidence type="ECO:0000256" key="10">
    <source>
        <dbReference type="SAM" id="Phobius"/>
    </source>
</evidence>
<evidence type="ECO:0000256" key="2">
    <source>
        <dbReference type="ARBA" id="ARBA00022692"/>
    </source>
</evidence>
<dbReference type="Pfam" id="PF00571">
    <property type="entry name" value="CBS"/>
    <property type="match status" value="2"/>
</dbReference>
<evidence type="ECO:0000313" key="13">
    <source>
        <dbReference type="EMBL" id="EME29993.1"/>
    </source>
</evidence>
<dbReference type="InterPro" id="IPR000644">
    <property type="entry name" value="CBS_dom"/>
</dbReference>
<evidence type="ECO:0000256" key="6">
    <source>
        <dbReference type="ARBA" id="ARBA00023136"/>
    </source>
</evidence>
<feature type="transmembrane region" description="Helical" evidence="10">
    <location>
        <begin position="253"/>
        <end position="271"/>
    </location>
</feature>
<dbReference type="PANTHER" id="PTHR22777">
    <property type="entry name" value="HEMOLYSIN-RELATED"/>
    <property type="match status" value="1"/>
</dbReference>
<dbReference type="InterPro" id="IPR002550">
    <property type="entry name" value="CNNM"/>
</dbReference>
<dbReference type="FunFam" id="3.10.580.10:FF:000002">
    <property type="entry name" value="Magnesium/cobalt efflux protein CorC"/>
    <property type="match status" value="1"/>
</dbReference>
<reference evidence="14" key="1">
    <citation type="journal article" date="2013" name="Science">
        <title>Gene transfer from bacteria and archaea facilitated evolution of an extremophilic eukaryote.</title>
        <authorList>
            <person name="Schonknecht G."/>
            <person name="Chen W.H."/>
            <person name="Ternes C.M."/>
            <person name="Barbier G.G."/>
            <person name="Shrestha R.P."/>
            <person name="Stanke M."/>
            <person name="Brautigam A."/>
            <person name="Baker B.J."/>
            <person name="Banfield J.F."/>
            <person name="Garavito R.M."/>
            <person name="Carr K."/>
            <person name="Wilkerson C."/>
            <person name="Rensing S.A."/>
            <person name="Gagneul D."/>
            <person name="Dickenson N.E."/>
            <person name="Oesterhelt C."/>
            <person name="Lercher M.J."/>
            <person name="Weber A.P."/>
        </authorList>
    </citation>
    <scope>NUCLEOTIDE SEQUENCE [LARGE SCALE GENOMIC DNA]</scope>
    <source>
        <strain evidence="14">074W</strain>
    </source>
</reference>
<keyword evidence="6 8" id="KW-0472">Membrane</keyword>
<evidence type="ECO:0000256" key="5">
    <source>
        <dbReference type="ARBA" id="ARBA00023122"/>
    </source>
</evidence>
<evidence type="ECO:0000256" key="8">
    <source>
        <dbReference type="PROSITE-ProRule" id="PRU01193"/>
    </source>
</evidence>
<dbReference type="KEGG" id="gsl:Gasu_25820"/>
<dbReference type="eggNOG" id="KOG2118">
    <property type="taxonomic scope" value="Eukaryota"/>
</dbReference>
<dbReference type="EMBL" id="KB454503">
    <property type="protein sequence ID" value="EME29993.1"/>
    <property type="molecule type" value="Genomic_DNA"/>
</dbReference>
<dbReference type="CDD" id="cd04590">
    <property type="entry name" value="CBS_pair_CorC_HlyC_assoc"/>
    <property type="match status" value="1"/>
</dbReference>
<evidence type="ECO:0000256" key="7">
    <source>
        <dbReference type="PROSITE-ProRule" id="PRU00703"/>
    </source>
</evidence>
<dbReference type="InterPro" id="IPR016169">
    <property type="entry name" value="FAD-bd_PCMH_sub2"/>
</dbReference>
<dbReference type="Gene3D" id="3.30.465.10">
    <property type="match status" value="1"/>
</dbReference>
<dbReference type="Pfam" id="PF01595">
    <property type="entry name" value="CNNM"/>
    <property type="match status" value="1"/>
</dbReference>
<dbReference type="Proteomes" id="UP000030680">
    <property type="component" value="Unassembled WGS sequence"/>
</dbReference>
<dbReference type="SMART" id="SM01091">
    <property type="entry name" value="CorC_HlyC"/>
    <property type="match status" value="1"/>
</dbReference>
<evidence type="ECO:0000256" key="9">
    <source>
        <dbReference type="SAM" id="MobiDB-lite"/>
    </source>
</evidence>
<dbReference type="OMA" id="CHMIGRI"/>
<dbReference type="PROSITE" id="PS51371">
    <property type="entry name" value="CBS"/>
    <property type="match status" value="2"/>
</dbReference>